<dbReference type="InterPro" id="IPR050140">
    <property type="entry name" value="SRY-related_HMG-box_TF-like"/>
</dbReference>
<dbReference type="FunFam" id="1.10.30.10:FF:000002">
    <property type="entry name" value="transcription factor Sox-2"/>
    <property type="match status" value="1"/>
</dbReference>
<dbReference type="Gene3D" id="1.10.30.10">
    <property type="entry name" value="High mobility group box domain"/>
    <property type="match status" value="1"/>
</dbReference>
<dbReference type="OrthoDB" id="6247875at2759"/>
<feature type="region of interest" description="Disordered" evidence="5">
    <location>
        <begin position="505"/>
        <end position="552"/>
    </location>
</feature>
<dbReference type="SMART" id="SM00398">
    <property type="entry name" value="HMG"/>
    <property type="match status" value="1"/>
</dbReference>
<feature type="compositionally biased region" description="Low complexity" evidence="5">
    <location>
        <begin position="540"/>
        <end position="552"/>
    </location>
</feature>
<proteinExistence type="predicted"/>
<feature type="region of interest" description="Disordered" evidence="5">
    <location>
        <begin position="48"/>
        <end position="92"/>
    </location>
</feature>
<dbReference type="PROSITE" id="PS50118">
    <property type="entry name" value="HMG_BOX_2"/>
    <property type="match status" value="1"/>
</dbReference>
<dbReference type="Proteomes" id="UP000076858">
    <property type="component" value="Unassembled WGS sequence"/>
</dbReference>
<dbReference type="GO" id="GO:0030182">
    <property type="term" value="P:neuron differentiation"/>
    <property type="evidence" value="ECO:0007669"/>
    <property type="project" value="TreeGrafter"/>
</dbReference>
<dbReference type="AlphaFoldDB" id="A0A162EDL1"/>
<feature type="compositionally biased region" description="Low complexity" evidence="5">
    <location>
        <begin position="514"/>
        <end position="531"/>
    </location>
</feature>
<dbReference type="GO" id="GO:0000978">
    <property type="term" value="F:RNA polymerase II cis-regulatory region sequence-specific DNA binding"/>
    <property type="evidence" value="ECO:0007669"/>
    <property type="project" value="TreeGrafter"/>
</dbReference>
<evidence type="ECO:0000256" key="2">
    <source>
        <dbReference type="ARBA" id="ARBA00023125"/>
    </source>
</evidence>
<keyword evidence="8" id="KW-1185">Reference proteome</keyword>
<feature type="compositionally biased region" description="Low complexity" evidence="5">
    <location>
        <begin position="442"/>
        <end position="463"/>
    </location>
</feature>
<name>A0A162EDL1_9CRUS</name>
<dbReference type="CDD" id="cd22028">
    <property type="entry name" value="HMG-box_SoxA_SoxB_SoxG"/>
    <property type="match status" value="1"/>
</dbReference>
<evidence type="ECO:0000256" key="3">
    <source>
        <dbReference type="ARBA" id="ARBA00023242"/>
    </source>
</evidence>
<protein>
    <submittedName>
        <fullName evidence="7">Transcription factor SOX-21-like protein</fullName>
    </submittedName>
</protein>
<dbReference type="STRING" id="35525.A0A162EDL1"/>
<comment type="subcellular location">
    <subcellularLocation>
        <location evidence="1">Nucleus</location>
    </subcellularLocation>
</comment>
<dbReference type="SUPFAM" id="SSF47095">
    <property type="entry name" value="HMG-box"/>
    <property type="match status" value="1"/>
</dbReference>
<dbReference type="PANTHER" id="PTHR10270">
    <property type="entry name" value="SOX TRANSCRIPTION FACTOR"/>
    <property type="match status" value="1"/>
</dbReference>
<dbReference type="EMBL" id="LRGB01002066">
    <property type="protein sequence ID" value="KZS09460.1"/>
    <property type="molecule type" value="Genomic_DNA"/>
</dbReference>
<evidence type="ECO:0000256" key="5">
    <source>
        <dbReference type="SAM" id="MobiDB-lite"/>
    </source>
</evidence>
<reference evidence="7 8" key="1">
    <citation type="submission" date="2016-03" db="EMBL/GenBank/DDBJ databases">
        <title>EvidentialGene: Evidence-directed Construction of Genes on Genomes.</title>
        <authorList>
            <person name="Gilbert D.G."/>
            <person name="Choi J.-H."/>
            <person name="Mockaitis K."/>
            <person name="Colbourne J."/>
            <person name="Pfrender M."/>
        </authorList>
    </citation>
    <scope>NUCLEOTIDE SEQUENCE [LARGE SCALE GENOMIC DNA]</scope>
    <source>
        <strain evidence="7 8">Xinb3</strain>
        <tissue evidence="7">Complete organism</tissue>
    </source>
</reference>
<feature type="compositionally biased region" description="Low complexity" evidence="5">
    <location>
        <begin position="139"/>
        <end position="154"/>
    </location>
</feature>
<dbReference type="InterPro" id="IPR009071">
    <property type="entry name" value="HMG_box_dom"/>
</dbReference>
<feature type="compositionally biased region" description="Low complexity" evidence="5">
    <location>
        <begin position="48"/>
        <end position="89"/>
    </location>
</feature>
<dbReference type="GO" id="GO:0000122">
    <property type="term" value="P:negative regulation of transcription by RNA polymerase II"/>
    <property type="evidence" value="ECO:0007669"/>
    <property type="project" value="TreeGrafter"/>
</dbReference>
<comment type="caution">
    <text evidence="7">The sequence shown here is derived from an EMBL/GenBank/DDBJ whole genome shotgun (WGS) entry which is preliminary data.</text>
</comment>
<dbReference type="GO" id="GO:0005634">
    <property type="term" value="C:nucleus"/>
    <property type="evidence" value="ECO:0007669"/>
    <property type="project" value="UniProtKB-SubCell"/>
</dbReference>
<evidence type="ECO:0000256" key="4">
    <source>
        <dbReference type="PROSITE-ProRule" id="PRU00267"/>
    </source>
</evidence>
<feature type="compositionally biased region" description="Low complexity" evidence="5">
    <location>
        <begin position="167"/>
        <end position="179"/>
    </location>
</feature>
<organism evidence="7 8">
    <name type="scientific">Daphnia magna</name>
    <dbReference type="NCBI Taxonomy" id="35525"/>
    <lineage>
        <taxon>Eukaryota</taxon>
        <taxon>Metazoa</taxon>
        <taxon>Ecdysozoa</taxon>
        <taxon>Arthropoda</taxon>
        <taxon>Crustacea</taxon>
        <taxon>Branchiopoda</taxon>
        <taxon>Diplostraca</taxon>
        <taxon>Cladocera</taxon>
        <taxon>Anomopoda</taxon>
        <taxon>Daphniidae</taxon>
        <taxon>Daphnia</taxon>
    </lineage>
</organism>
<gene>
    <name evidence="7" type="ORF">APZ42_026252</name>
</gene>
<dbReference type="GO" id="GO:0001228">
    <property type="term" value="F:DNA-binding transcription activator activity, RNA polymerase II-specific"/>
    <property type="evidence" value="ECO:0007669"/>
    <property type="project" value="TreeGrafter"/>
</dbReference>
<dbReference type="PANTHER" id="PTHR10270:SF324">
    <property type="entry name" value="SOX DOMAIN-CONTAINING PROTEIN DICHAETE-RELATED"/>
    <property type="match status" value="1"/>
</dbReference>
<feature type="domain" description="HMG box" evidence="6">
    <location>
        <begin position="209"/>
        <end position="277"/>
    </location>
</feature>
<feature type="region of interest" description="Disordered" evidence="5">
    <location>
        <begin position="437"/>
        <end position="465"/>
    </location>
</feature>
<evidence type="ECO:0000313" key="8">
    <source>
        <dbReference type="Proteomes" id="UP000076858"/>
    </source>
</evidence>
<sequence length="622" mass="66333">MLSRKTQLTDMCDEGSPFGLSSALDRLNAMNASMSSPSLAAQVAAYHHQQQQQQQQQQQHHQQQQQQQHHQQQQQQQQQQHLQHQQSQQLVRNHHMMQSSLAHQHAAAAHHFAAFGPVGVHQPHHHPSAQHHVGNVLNSVPSSPESSPSSSPIPHHQHGQPLRDHSIGSLSMSSGSSMIHHQQSMVAGMTMGGNKGGCGNNNKNAEDHIKRPMNAFMVWSRLQRRKIAQDNPKMHNSEISKRLGAEWKLLTEDEKRPFIDEAKRLRAQHMKEHPDYKYRPRRKPKTLRKDGYPYSLPYPSVSMDALRAGMANPMTQMNSYYPGAAAAYSSLSAASMAAAAAAAAAQQNAIAGLANPNSQQVGSSLDRYSVEAEKYRAAAGYMAGHHNLYGHGAAPVDPVTAAAAAKYLESSGKGFNTSGSSNDGGSQKGSAFLAELSGGKASDSGNYPNSNNNKSYSENGSNSDNSAAAKAYLETAKLYMDSKNYAAEVQRAYMDAAAKSIYGDGKNVQHDQHNSSSNSDGGGAASMDGSGTIKGERSDGSSPSAIHSSSSPFSNPSALANYYSQAAAAAAAGQAASSSVANGAAAAAALSGIVPLSLSQYAPPTGTYPSPGEYRRPLPVIF</sequence>
<dbReference type="Pfam" id="PF00505">
    <property type="entry name" value="HMG_box"/>
    <property type="match status" value="1"/>
</dbReference>
<accession>A0A162EDL1</accession>
<feature type="region of interest" description="Disordered" evidence="5">
    <location>
        <begin position="117"/>
        <end position="179"/>
    </location>
</feature>
<feature type="DNA-binding region" description="HMG box" evidence="4">
    <location>
        <begin position="209"/>
        <end position="277"/>
    </location>
</feature>
<dbReference type="InterPro" id="IPR036910">
    <property type="entry name" value="HMG_box_dom_sf"/>
</dbReference>
<keyword evidence="3 4" id="KW-0539">Nucleus</keyword>
<dbReference type="GO" id="GO:0007420">
    <property type="term" value="P:brain development"/>
    <property type="evidence" value="ECO:0007669"/>
    <property type="project" value="TreeGrafter"/>
</dbReference>
<evidence type="ECO:0000313" key="7">
    <source>
        <dbReference type="EMBL" id="KZS09460.1"/>
    </source>
</evidence>
<evidence type="ECO:0000259" key="6">
    <source>
        <dbReference type="PROSITE" id="PS50118"/>
    </source>
</evidence>
<evidence type="ECO:0000256" key="1">
    <source>
        <dbReference type="ARBA" id="ARBA00004123"/>
    </source>
</evidence>
<keyword evidence="2 4" id="KW-0238">DNA-binding</keyword>